<proteinExistence type="predicted"/>
<feature type="compositionally biased region" description="Low complexity" evidence="1">
    <location>
        <begin position="44"/>
        <end position="57"/>
    </location>
</feature>
<dbReference type="RefSeq" id="XP_073974581.1">
    <property type="nucleotide sequence ID" value="XM_074118480.1"/>
</dbReference>
<dbReference type="RefSeq" id="XP_073974582.1">
    <property type="nucleotide sequence ID" value="XM_074118481.1"/>
</dbReference>
<feature type="signal peptide" evidence="2">
    <location>
        <begin position="1"/>
        <end position="20"/>
    </location>
</feature>
<evidence type="ECO:0000256" key="1">
    <source>
        <dbReference type="SAM" id="MobiDB-lite"/>
    </source>
</evidence>
<feature type="chain" id="PRO_5043803054" evidence="2">
    <location>
        <begin position="21"/>
        <end position="156"/>
    </location>
</feature>
<dbReference type="Proteomes" id="UP000015103">
    <property type="component" value="Unassembled WGS sequence"/>
</dbReference>
<dbReference type="HOGENOM" id="CLU_1688903_0_0_1"/>
<keyword evidence="2" id="KW-0732">Signal</keyword>
<dbReference type="VEuPathDB" id="VectorBase:RPRC015364"/>
<evidence type="ECO:0000313" key="4">
    <source>
        <dbReference type="Proteomes" id="UP000015103"/>
    </source>
</evidence>
<sequence length="156" mass="16573">MNMKIAVVICTLACLTIVSGTPCGKHKRTASDEPAEGGNGGDSSGSSFIPSSIPQSPTDITNQLTGMLNFKPGGGNHNENENHSENSLTSFLPDPIKNQIGQDAPEAGRRKRSEGGEKPDENPLTSQLPNKEVITQLIQQFMGSMGNKGDKEEAHE</sequence>
<reference evidence="3" key="1">
    <citation type="submission" date="2015-05" db="UniProtKB">
        <authorList>
            <consortium name="EnsemblMetazoa"/>
        </authorList>
    </citation>
    <scope>IDENTIFICATION</scope>
</reference>
<name>T1IGE5_RHOPR</name>
<keyword evidence="4" id="KW-1185">Reference proteome</keyword>
<feature type="region of interest" description="Disordered" evidence="1">
    <location>
        <begin position="23"/>
        <end position="131"/>
    </location>
</feature>
<accession>T1IGE5</accession>
<evidence type="ECO:0000313" key="3">
    <source>
        <dbReference type="EnsemblMetazoa" id="RPRC015364-PA"/>
    </source>
</evidence>
<dbReference type="GeneID" id="141449247"/>
<protein>
    <submittedName>
        <fullName evidence="3">Uncharacterized protein</fullName>
    </submittedName>
</protein>
<evidence type="ECO:0000256" key="2">
    <source>
        <dbReference type="SAM" id="SignalP"/>
    </source>
</evidence>
<dbReference type="EnsemblMetazoa" id="RPRC015364-RA">
    <property type="protein sequence ID" value="RPRC015364-PA"/>
    <property type="gene ID" value="RPRC015364"/>
</dbReference>
<organism evidence="3 4">
    <name type="scientific">Rhodnius prolixus</name>
    <name type="common">Triatomid bug</name>
    <dbReference type="NCBI Taxonomy" id="13249"/>
    <lineage>
        <taxon>Eukaryota</taxon>
        <taxon>Metazoa</taxon>
        <taxon>Ecdysozoa</taxon>
        <taxon>Arthropoda</taxon>
        <taxon>Hexapoda</taxon>
        <taxon>Insecta</taxon>
        <taxon>Pterygota</taxon>
        <taxon>Neoptera</taxon>
        <taxon>Paraneoptera</taxon>
        <taxon>Hemiptera</taxon>
        <taxon>Heteroptera</taxon>
        <taxon>Panheteroptera</taxon>
        <taxon>Cimicomorpha</taxon>
        <taxon>Reduviidae</taxon>
        <taxon>Triatominae</taxon>
        <taxon>Rhodnius</taxon>
    </lineage>
</organism>
<dbReference type="AlphaFoldDB" id="T1IGE5"/>
<dbReference type="InParanoid" id="T1IGE5"/>
<dbReference type="EMBL" id="ACPB03025773">
    <property type="status" value="NOT_ANNOTATED_CDS"/>
    <property type="molecule type" value="Genomic_DNA"/>
</dbReference>